<dbReference type="InterPro" id="IPR051029">
    <property type="entry name" value="mRNA_Capping_Enz/RNA_Phosphat"/>
</dbReference>
<evidence type="ECO:0000313" key="5">
    <source>
        <dbReference type="Proteomes" id="UP000659654"/>
    </source>
</evidence>
<reference evidence="6" key="1">
    <citation type="submission" date="2016-11" db="UniProtKB">
        <authorList>
            <consortium name="WormBaseParasite"/>
        </authorList>
    </citation>
    <scope>IDENTIFICATION</scope>
</reference>
<evidence type="ECO:0000313" key="4">
    <source>
        <dbReference type="Proteomes" id="UP000095284"/>
    </source>
</evidence>
<evidence type="ECO:0000313" key="3">
    <source>
        <dbReference type="EMBL" id="CAG9124270.1"/>
    </source>
</evidence>
<gene>
    <name evidence="2" type="ORF">BXYJ_LOCUS12293</name>
</gene>
<organism evidence="4 6">
    <name type="scientific">Bursaphelenchus xylophilus</name>
    <name type="common">Pinewood nematode worm</name>
    <name type="synonym">Aphelenchoides xylophilus</name>
    <dbReference type="NCBI Taxonomy" id="6326"/>
    <lineage>
        <taxon>Eukaryota</taxon>
        <taxon>Metazoa</taxon>
        <taxon>Ecdysozoa</taxon>
        <taxon>Nematoda</taxon>
        <taxon>Chromadorea</taxon>
        <taxon>Rhabditida</taxon>
        <taxon>Tylenchina</taxon>
        <taxon>Tylenchomorpha</taxon>
        <taxon>Aphelenchoidea</taxon>
        <taxon>Aphelenchoididae</taxon>
        <taxon>Bursaphelenchus</taxon>
    </lineage>
</organism>
<dbReference type="AlphaFoldDB" id="A0A1I7RNT2"/>
<accession>A0A1I7RNT2</accession>
<dbReference type="Proteomes" id="UP000582659">
    <property type="component" value="Unassembled WGS sequence"/>
</dbReference>
<dbReference type="PROSITE" id="PS50056">
    <property type="entry name" value="TYR_PHOSPHATASE_2"/>
    <property type="match status" value="1"/>
</dbReference>
<sequence length="172" mass="19694">MAKKIPSSWIRFKPIGDQIEGTRFICFKTPLSEDRFVGCGLEEDKIFTVSELVKRINEKGKRLGMVVSCCSRLLYDPAELEKNGVECHVQVPHVTREAEKAILKIKKYLSKQKDQNVVVGIHCLHGINRTGFLTCTYMIKELGLDAEEAIRRFETARGHEIETTKSDIRRQQ</sequence>
<dbReference type="SMR" id="A0A1I7RNT2"/>
<dbReference type="EMBL" id="CAJFDI010000005">
    <property type="protein sequence ID" value="CAD5232202.1"/>
    <property type="molecule type" value="Genomic_DNA"/>
</dbReference>
<evidence type="ECO:0000313" key="2">
    <source>
        <dbReference type="EMBL" id="CAD5232202.1"/>
    </source>
</evidence>
<protein>
    <submittedName>
        <fullName evidence="2">(pine wood nematode) hypothetical protein</fullName>
    </submittedName>
    <submittedName>
        <fullName evidence="6">TYR_PHOSPHATASE_2 domain-containing protein</fullName>
    </submittedName>
</protein>
<dbReference type="EMBL" id="CAJFCV020000005">
    <property type="protein sequence ID" value="CAG9124270.1"/>
    <property type="molecule type" value="Genomic_DNA"/>
</dbReference>
<name>A0A1I7RNT2_BURXY</name>
<dbReference type="Proteomes" id="UP000095284">
    <property type="component" value="Unplaced"/>
</dbReference>
<dbReference type="SUPFAM" id="SSF52799">
    <property type="entry name" value="(Phosphotyrosine protein) phosphatases II"/>
    <property type="match status" value="1"/>
</dbReference>
<dbReference type="InterPro" id="IPR000387">
    <property type="entry name" value="Tyr_Pase_dom"/>
</dbReference>
<dbReference type="PROSITE" id="PS00383">
    <property type="entry name" value="TYR_PHOSPHATASE_1"/>
    <property type="match status" value="1"/>
</dbReference>
<dbReference type="PANTHER" id="PTHR10367:SF17">
    <property type="entry name" value="MRNA-CAPPING ENZYME"/>
    <property type="match status" value="1"/>
</dbReference>
<dbReference type="GO" id="GO:0004484">
    <property type="term" value="F:mRNA guanylyltransferase activity"/>
    <property type="evidence" value="ECO:0007669"/>
    <property type="project" value="TreeGrafter"/>
</dbReference>
<keyword evidence="5" id="KW-1185">Reference proteome</keyword>
<dbReference type="Proteomes" id="UP000659654">
    <property type="component" value="Unassembled WGS sequence"/>
</dbReference>
<evidence type="ECO:0000259" key="1">
    <source>
        <dbReference type="PROSITE" id="PS50056"/>
    </source>
</evidence>
<dbReference type="Pfam" id="PF00782">
    <property type="entry name" value="DSPc"/>
    <property type="match status" value="1"/>
</dbReference>
<dbReference type="Gene3D" id="3.90.190.10">
    <property type="entry name" value="Protein tyrosine phosphatase superfamily"/>
    <property type="match status" value="1"/>
</dbReference>
<dbReference type="OrthoDB" id="428974at2759"/>
<reference evidence="3" key="2">
    <citation type="submission" date="2020-08" db="EMBL/GenBank/DDBJ databases">
        <authorList>
            <person name="Kikuchi T."/>
        </authorList>
    </citation>
    <scope>NUCLEOTIDE SEQUENCE</scope>
    <source>
        <strain evidence="2">Ka4C1</strain>
    </source>
</reference>
<dbReference type="InterPro" id="IPR016130">
    <property type="entry name" value="Tyr_Pase_AS"/>
</dbReference>
<dbReference type="InterPro" id="IPR029021">
    <property type="entry name" value="Prot-tyrosine_phosphatase-like"/>
</dbReference>
<evidence type="ECO:0000313" key="6">
    <source>
        <dbReference type="WBParaSite" id="BXY_0236900.1"/>
    </source>
</evidence>
<dbReference type="GO" id="GO:0006370">
    <property type="term" value="P:7-methylguanosine mRNA capping"/>
    <property type="evidence" value="ECO:0007669"/>
    <property type="project" value="TreeGrafter"/>
</dbReference>
<proteinExistence type="predicted"/>
<dbReference type="eggNOG" id="KOG2386">
    <property type="taxonomic scope" value="Eukaryota"/>
</dbReference>
<dbReference type="WBParaSite" id="BXY_0236900.1">
    <property type="protein sequence ID" value="BXY_0236900.1"/>
    <property type="gene ID" value="BXY_0236900"/>
</dbReference>
<dbReference type="InterPro" id="IPR000340">
    <property type="entry name" value="Dual-sp_phosphatase_cat-dom"/>
</dbReference>
<dbReference type="PANTHER" id="PTHR10367">
    <property type="entry name" value="MRNA-CAPPING ENZYME"/>
    <property type="match status" value="1"/>
</dbReference>
<feature type="domain" description="Tyrosine specific protein phosphatases" evidence="1">
    <location>
        <begin position="100"/>
        <end position="168"/>
    </location>
</feature>